<evidence type="ECO:0000256" key="4">
    <source>
        <dbReference type="PROSITE-ProRule" id="PRU00808"/>
    </source>
</evidence>
<keyword evidence="2 3" id="KW-0647">Proteasome</keyword>
<feature type="region of interest" description="Disordered" evidence="5">
    <location>
        <begin position="228"/>
        <end position="292"/>
    </location>
</feature>
<dbReference type="InterPro" id="IPR029055">
    <property type="entry name" value="Ntn_hydrolases_N"/>
</dbReference>
<comment type="activity regulation">
    <text evidence="3">The formation of the proteasomal ATPase ARC-20S proteasome complex, likely via the docking of the C-termini of ARC into the intersubunit pockets in the alpha-rings, may trigger opening of the gate for substrate entry. Interconversion between the open-gate and close-gate conformations leads to a dynamic regulation of the 20S proteasome proteolysis activity.</text>
</comment>
<comment type="pathway">
    <text evidence="3">Protein degradation; proteasomal Pup-dependent pathway.</text>
</comment>
<evidence type="ECO:0000313" key="6">
    <source>
        <dbReference type="EMBL" id="GAA3612795.1"/>
    </source>
</evidence>
<accession>A0ABP6ZMT4</accession>
<sequence>MSMPFYVPPEQQMKDRADYARRNIARGRPVIVLAYDNGIAFVAENASRSLHKISEIYDRMAFGAAGRYNEFENLRVAGVRYADLRGYSYDRSDVTARGLANAYAQILGNVFTQDSKPMEVELAVAEVGATPEQDQIYRLTYDGSVADEQGFVVMGGQADTISSGMQERWRPGLTLSAALTLAVEMLGRDSTNGADRALTPDRLEVAVLDRARPRRAFRRLGGQLLEALLAPDDPTTDVPSSDDSRPGAHDTLTGEQAPPSPVNPVPQAGDPVSTEPDQEPGHPGNDAGGAGA</sequence>
<keyword evidence="7" id="KW-1185">Reference proteome</keyword>
<dbReference type="CDD" id="cd01906">
    <property type="entry name" value="proteasome_protease_HslV"/>
    <property type="match status" value="1"/>
</dbReference>
<dbReference type="HAMAP" id="MF_00289_B">
    <property type="entry name" value="Proteasome_A_B"/>
    <property type="match status" value="1"/>
</dbReference>
<organism evidence="6 7">
    <name type="scientific">Kineosporia mesophila</name>
    <dbReference type="NCBI Taxonomy" id="566012"/>
    <lineage>
        <taxon>Bacteria</taxon>
        <taxon>Bacillati</taxon>
        <taxon>Actinomycetota</taxon>
        <taxon>Actinomycetes</taxon>
        <taxon>Kineosporiales</taxon>
        <taxon>Kineosporiaceae</taxon>
        <taxon>Kineosporia</taxon>
    </lineage>
</organism>
<comment type="function">
    <text evidence="3">Component of the proteasome core, a large protease complex with broad specificity involved in protein degradation.</text>
</comment>
<evidence type="ECO:0000256" key="3">
    <source>
        <dbReference type="HAMAP-Rule" id="MF_00289"/>
    </source>
</evidence>
<evidence type="ECO:0000256" key="5">
    <source>
        <dbReference type="SAM" id="MobiDB-lite"/>
    </source>
</evidence>
<comment type="similarity">
    <text evidence="3 4">Belongs to the peptidase T1A family.</text>
</comment>
<dbReference type="PROSITE" id="PS51475">
    <property type="entry name" value="PROTEASOME_ALPHA_2"/>
    <property type="match status" value="1"/>
</dbReference>
<dbReference type="Pfam" id="PF00227">
    <property type="entry name" value="Proteasome"/>
    <property type="match status" value="1"/>
</dbReference>
<keyword evidence="1 3" id="KW-0963">Cytoplasm</keyword>
<gene>
    <name evidence="3 6" type="primary">prcA</name>
    <name evidence="6" type="ORF">GCM10022223_31160</name>
</gene>
<dbReference type="InterPro" id="IPR001353">
    <property type="entry name" value="Proteasome_sua/b"/>
</dbReference>
<dbReference type="GO" id="GO:0000502">
    <property type="term" value="C:proteasome complex"/>
    <property type="evidence" value="ECO:0007669"/>
    <property type="project" value="UniProtKB-KW"/>
</dbReference>
<dbReference type="InterPro" id="IPR023332">
    <property type="entry name" value="Proteasome_alpha-type"/>
</dbReference>
<comment type="subcellular location">
    <subcellularLocation>
        <location evidence="3">Cytoplasm</location>
    </subcellularLocation>
</comment>
<feature type="compositionally biased region" description="Low complexity" evidence="5">
    <location>
        <begin position="231"/>
        <end position="241"/>
    </location>
</feature>
<name>A0ABP6ZMT4_9ACTN</name>
<reference evidence="7" key="1">
    <citation type="journal article" date="2019" name="Int. J. Syst. Evol. Microbiol.">
        <title>The Global Catalogue of Microorganisms (GCM) 10K type strain sequencing project: providing services to taxonomists for standard genome sequencing and annotation.</title>
        <authorList>
            <consortium name="The Broad Institute Genomics Platform"/>
            <consortium name="The Broad Institute Genome Sequencing Center for Infectious Disease"/>
            <person name="Wu L."/>
            <person name="Ma J."/>
        </authorList>
    </citation>
    <scope>NUCLEOTIDE SEQUENCE [LARGE SCALE GENOMIC DNA]</scope>
    <source>
        <strain evidence="7">JCM 16902</strain>
    </source>
</reference>
<evidence type="ECO:0000313" key="7">
    <source>
        <dbReference type="Proteomes" id="UP001501074"/>
    </source>
</evidence>
<dbReference type="InterPro" id="IPR022296">
    <property type="entry name" value="Proteasome_asu_bac"/>
</dbReference>
<dbReference type="Proteomes" id="UP001501074">
    <property type="component" value="Unassembled WGS sequence"/>
</dbReference>
<evidence type="ECO:0000256" key="1">
    <source>
        <dbReference type="ARBA" id="ARBA00022490"/>
    </source>
</evidence>
<dbReference type="SUPFAM" id="SSF56235">
    <property type="entry name" value="N-terminal nucleophile aminohydrolases (Ntn hydrolases)"/>
    <property type="match status" value="1"/>
</dbReference>
<evidence type="ECO:0000256" key="2">
    <source>
        <dbReference type="ARBA" id="ARBA00022942"/>
    </source>
</evidence>
<protein>
    <recommendedName>
        <fullName evidence="3">Proteasome subunit alpha</fullName>
    </recommendedName>
    <alternativeName>
        <fullName evidence="3">20S proteasome alpha subunit</fullName>
    </alternativeName>
    <alternativeName>
        <fullName evidence="3">Proteasome core protein PrcA</fullName>
    </alternativeName>
</protein>
<dbReference type="RefSeq" id="WP_231482009.1">
    <property type="nucleotide sequence ID" value="NZ_BAAAZO010000004.1"/>
</dbReference>
<comment type="subunit">
    <text evidence="3">The 20S proteasome core is composed of 14 alpha and 14 beta subunits that assemble into four stacked heptameric rings, resulting in a barrel-shaped structure. The two inner rings, each composed of seven catalytic beta subunits, are sandwiched by two outer rings, each composed of seven alpha subunits. The catalytic chamber with the active sites is on the inside of the barrel. Has a gated structure, the ends of the cylinder being occluded by the N-termini of the alpha-subunits. Is capped by the proteasome-associated ATPase, ARC.</text>
</comment>
<dbReference type="NCBIfam" id="TIGR03691">
    <property type="entry name" value="20S_bact_alpha"/>
    <property type="match status" value="1"/>
</dbReference>
<proteinExistence type="inferred from homology"/>
<dbReference type="Gene3D" id="3.60.20.10">
    <property type="entry name" value="Glutamine Phosphoribosylpyrophosphate, subunit 1, domain 1"/>
    <property type="match status" value="1"/>
</dbReference>
<comment type="caution">
    <text evidence="6">The sequence shown here is derived from an EMBL/GenBank/DDBJ whole genome shotgun (WGS) entry which is preliminary data.</text>
</comment>
<dbReference type="EMBL" id="BAAAZO010000004">
    <property type="protein sequence ID" value="GAA3612795.1"/>
    <property type="molecule type" value="Genomic_DNA"/>
</dbReference>